<reference evidence="2 3" key="1">
    <citation type="submission" date="2019-05" db="EMBL/GenBank/DDBJ databases">
        <title>Emergence of the Ug99 lineage of the wheat stem rust pathogen through somatic hybridization.</title>
        <authorList>
            <person name="Li F."/>
            <person name="Upadhyaya N.M."/>
            <person name="Sperschneider J."/>
            <person name="Matny O."/>
            <person name="Nguyen-Phuc H."/>
            <person name="Mago R."/>
            <person name="Raley C."/>
            <person name="Miller M.E."/>
            <person name="Silverstein K.A.T."/>
            <person name="Henningsen E."/>
            <person name="Hirsch C.D."/>
            <person name="Visser B."/>
            <person name="Pretorius Z.A."/>
            <person name="Steffenson B.J."/>
            <person name="Schwessinger B."/>
            <person name="Dodds P.N."/>
            <person name="Figueroa M."/>
        </authorList>
    </citation>
    <scope>NUCLEOTIDE SEQUENCE [LARGE SCALE GENOMIC DNA]</scope>
    <source>
        <strain evidence="2">21-0</strain>
    </source>
</reference>
<keyword evidence="3" id="KW-1185">Reference proteome</keyword>
<proteinExistence type="predicted"/>
<name>A0A5B0PU82_PUCGR</name>
<evidence type="ECO:0008006" key="4">
    <source>
        <dbReference type="Google" id="ProtNLM"/>
    </source>
</evidence>
<gene>
    <name evidence="2" type="ORF">PGT21_011630</name>
</gene>
<organism evidence="2 3">
    <name type="scientific">Puccinia graminis f. sp. tritici</name>
    <dbReference type="NCBI Taxonomy" id="56615"/>
    <lineage>
        <taxon>Eukaryota</taxon>
        <taxon>Fungi</taxon>
        <taxon>Dikarya</taxon>
        <taxon>Basidiomycota</taxon>
        <taxon>Pucciniomycotina</taxon>
        <taxon>Pucciniomycetes</taxon>
        <taxon>Pucciniales</taxon>
        <taxon>Pucciniaceae</taxon>
        <taxon>Puccinia</taxon>
    </lineage>
</organism>
<feature type="chain" id="PRO_5023129886" description="Secreted protein" evidence="1">
    <location>
        <begin position="25"/>
        <end position="124"/>
    </location>
</feature>
<sequence length="124" mass="13642">MFGFSAVSLVALLVSLLQVRTGSALPTPQFVPVGMPIVINPAPIVPARQVVPMIQVIERNTHRLGDFHQNVNLNPARCAPFPAHYMARTISRFVMRTTPLREKIGLPNDAARTTHLPTPRNTSL</sequence>
<evidence type="ECO:0000313" key="2">
    <source>
        <dbReference type="EMBL" id="KAA1104128.1"/>
    </source>
</evidence>
<comment type="caution">
    <text evidence="2">The sequence shown here is derived from an EMBL/GenBank/DDBJ whole genome shotgun (WGS) entry which is preliminary data.</text>
</comment>
<evidence type="ECO:0000256" key="1">
    <source>
        <dbReference type="SAM" id="SignalP"/>
    </source>
</evidence>
<keyword evidence="1" id="KW-0732">Signal</keyword>
<protein>
    <recommendedName>
        <fullName evidence="4">Secreted protein</fullName>
    </recommendedName>
</protein>
<dbReference type="Proteomes" id="UP000324748">
    <property type="component" value="Unassembled WGS sequence"/>
</dbReference>
<dbReference type="EMBL" id="VSWC01000041">
    <property type="protein sequence ID" value="KAA1104128.1"/>
    <property type="molecule type" value="Genomic_DNA"/>
</dbReference>
<feature type="signal peptide" evidence="1">
    <location>
        <begin position="1"/>
        <end position="24"/>
    </location>
</feature>
<evidence type="ECO:0000313" key="3">
    <source>
        <dbReference type="Proteomes" id="UP000324748"/>
    </source>
</evidence>
<accession>A0A5B0PU82</accession>
<dbReference type="AlphaFoldDB" id="A0A5B0PU82"/>